<dbReference type="SMART" id="SM00232">
    <property type="entry name" value="JAB_MPN"/>
    <property type="match status" value="1"/>
</dbReference>
<gene>
    <name evidence="2" type="ORF">AURANDRAFT_19673</name>
</gene>
<dbReference type="PROSITE" id="PS50249">
    <property type="entry name" value="MPN"/>
    <property type="match status" value="1"/>
</dbReference>
<dbReference type="GO" id="GO:0008237">
    <property type="term" value="F:metallopeptidase activity"/>
    <property type="evidence" value="ECO:0007669"/>
    <property type="project" value="InterPro"/>
</dbReference>
<name>F0XZA9_AURAN</name>
<dbReference type="Proteomes" id="UP000002729">
    <property type="component" value="Unassembled WGS sequence"/>
</dbReference>
<feature type="non-terminal residue" evidence="2">
    <location>
        <position position="121"/>
    </location>
</feature>
<dbReference type="EMBL" id="GL833121">
    <property type="protein sequence ID" value="EGB11907.1"/>
    <property type="molecule type" value="Genomic_DNA"/>
</dbReference>
<dbReference type="PANTHER" id="PTHR10410">
    <property type="entry name" value="EUKARYOTIC TRANSLATION INITIATION FACTOR 3 -RELATED"/>
    <property type="match status" value="1"/>
</dbReference>
<dbReference type="InterPro" id="IPR037518">
    <property type="entry name" value="MPN"/>
</dbReference>
<protein>
    <recommendedName>
        <fullName evidence="1">MPN domain-containing protein</fullName>
    </recommendedName>
</protein>
<dbReference type="OrthoDB" id="446074at2759"/>
<dbReference type="InterPro" id="IPR000555">
    <property type="entry name" value="JAMM/MPN+_dom"/>
</dbReference>
<evidence type="ECO:0000313" key="3">
    <source>
        <dbReference type="Proteomes" id="UP000002729"/>
    </source>
</evidence>
<evidence type="ECO:0000313" key="2">
    <source>
        <dbReference type="EMBL" id="EGB11907.1"/>
    </source>
</evidence>
<accession>F0XZA9</accession>
<dbReference type="SUPFAM" id="SSF102712">
    <property type="entry name" value="JAB1/MPN domain"/>
    <property type="match status" value="1"/>
</dbReference>
<dbReference type="OMA" id="THAMSTE"/>
<keyword evidence="3" id="KW-1185">Reference proteome</keyword>
<dbReference type="GeneID" id="20219170"/>
<feature type="domain" description="MPN" evidence="1">
    <location>
        <begin position="7"/>
        <end position="121"/>
    </location>
</feature>
<dbReference type="InterPro" id="IPR050242">
    <property type="entry name" value="JAMM_MPN+_peptidase_M67A"/>
</dbReference>
<dbReference type="Gene3D" id="3.40.140.10">
    <property type="entry name" value="Cytidine Deaminase, domain 2"/>
    <property type="match status" value="1"/>
</dbReference>
<dbReference type="RefSeq" id="XP_009033023.1">
    <property type="nucleotide sequence ID" value="XM_009034775.1"/>
</dbReference>
<organism evidence="3">
    <name type="scientific">Aureococcus anophagefferens</name>
    <name type="common">Harmful bloom alga</name>
    <dbReference type="NCBI Taxonomy" id="44056"/>
    <lineage>
        <taxon>Eukaryota</taxon>
        <taxon>Sar</taxon>
        <taxon>Stramenopiles</taxon>
        <taxon>Ochrophyta</taxon>
        <taxon>Pelagophyceae</taxon>
        <taxon>Pelagomonadales</taxon>
        <taxon>Pelagomonadaceae</taxon>
        <taxon>Aureococcus</taxon>
    </lineage>
</organism>
<dbReference type="InParanoid" id="F0XZA9"/>
<dbReference type="AlphaFoldDB" id="F0XZA9"/>
<evidence type="ECO:0000259" key="1">
    <source>
        <dbReference type="PROSITE" id="PS50249"/>
    </source>
</evidence>
<reference evidence="2 3" key="1">
    <citation type="journal article" date="2011" name="Proc. Natl. Acad. Sci. U.S.A.">
        <title>Niche of harmful alga Aureococcus anophagefferens revealed through ecogenomics.</title>
        <authorList>
            <person name="Gobler C.J."/>
            <person name="Berry D.L."/>
            <person name="Dyhrman S.T."/>
            <person name="Wilhelm S.W."/>
            <person name="Salamov A."/>
            <person name="Lobanov A.V."/>
            <person name="Zhang Y."/>
            <person name="Collier J.L."/>
            <person name="Wurch L.L."/>
            <person name="Kustka A.B."/>
            <person name="Dill B.D."/>
            <person name="Shah M."/>
            <person name="VerBerkmoes N.C."/>
            <person name="Kuo A."/>
            <person name="Terry A."/>
            <person name="Pangilinan J."/>
            <person name="Lindquist E.A."/>
            <person name="Lucas S."/>
            <person name="Paulsen I.T."/>
            <person name="Hattenrath-Lehmann T.K."/>
            <person name="Talmage S.C."/>
            <person name="Walker E.A."/>
            <person name="Koch F."/>
            <person name="Burson A.M."/>
            <person name="Marcoval M.A."/>
            <person name="Tang Y.Z."/>
            <person name="Lecleir G.R."/>
            <person name="Coyne K.J."/>
            <person name="Berg G.M."/>
            <person name="Bertrand E.M."/>
            <person name="Saito M.A."/>
            <person name="Gladyshev V.N."/>
            <person name="Grigoriev I.V."/>
        </authorList>
    </citation>
    <scope>NUCLEOTIDE SEQUENCE [LARGE SCALE GENOMIC DNA]</scope>
    <source>
        <strain evidence="3">CCMP 1984</strain>
    </source>
</reference>
<sequence>MASLERVVLTSESVFATVAHALSTERQEVMGLLFGRWDGAAVEVESVMPLPRLDKRSDRVEVTGPQLAEAAQVAESLGLRVVGWYHSHPHITVQASHVDVRTQAQYQALDGRFFGLICACF</sequence>
<dbReference type="eggNOG" id="KOG1555">
    <property type="taxonomic scope" value="Eukaryota"/>
</dbReference>
<proteinExistence type="predicted"/>
<dbReference type="Pfam" id="PF01398">
    <property type="entry name" value="JAB"/>
    <property type="match status" value="1"/>
</dbReference>
<dbReference type="KEGG" id="aaf:AURANDRAFT_19673"/>